<name>E3BJC1_9VIBR</name>
<dbReference type="Gene3D" id="1.10.3210.10">
    <property type="entry name" value="Hypothetical protein af1432"/>
    <property type="match status" value="1"/>
</dbReference>
<dbReference type="PIRSF" id="PIRSF036883">
    <property type="entry name" value="RR_HD-GYP_mod"/>
    <property type="match status" value="1"/>
</dbReference>
<dbReference type="PANTHER" id="PTHR33525:SF6">
    <property type="entry name" value="HDOD DOMAIN-CONTAINING PROTEIN"/>
    <property type="match status" value="1"/>
</dbReference>
<dbReference type="PROSITE" id="PS51833">
    <property type="entry name" value="HDOD"/>
    <property type="match status" value="1"/>
</dbReference>
<proteinExistence type="predicted"/>
<dbReference type="AlphaFoldDB" id="E3BJC1"/>
<dbReference type="InterPro" id="IPR013976">
    <property type="entry name" value="HDOD"/>
</dbReference>
<keyword evidence="1" id="KW-0597">Phosphoprotein</keyword>
<evidence type="ECO:0000313" key="4">
    <source>
        <dbReference type="EMBL" id="EFP96690.1"/>
    </source>
</evidence>
<dbReference type="GO" id="GO:0000160">
    <property type="term" value="P:phosphorelay signal transduction system"/>
    <property type="evidence" value="ECO:0007669"/>
    <property type="project" value="InterPro"/>
</dbReference>
<reference evidence="4 5" key="1">
    <citation type="journal article" date="2012" name="Int. J. Syst. Evol. Microbiol.">
        <title>Vibrio caribbeanicus sp. nov., isolated from the marine sponge Scleritoderma cyanea.</title>
        <authorList>
            <person name="Hoffmann M."/>
            <person name="Monday S.R."/>
            <person name="Allard M.W."/>
            <person name="Strain E.A."/>
            <person name="Whittaker P."/>
            <person name="Naum M."/>
            <person name="McCarthy P.J."/>
            <person name="Lopez J.V."/>
            <person name="Fischer M."/>
            <person name="Brown E.W."/>
        </authorList>
    </citation>
    <scope>NUCLEOTIDE SEQUENCE [LARGE SCALE GENOMIC DNA]</scope>
    <source>
        <strain evidence="4 5">ATCC BAA-2122</strain>
    </source>
</reference>
<dbReference type="InterPro" id="IPR052340">
    <property type="entry name" value="RNase_Y/CdgJ"/>
</dbReference>
<evidence type="ECO:0000313" key="5">
    <source>
        <dbReference type="Proteomes" id="UP000002943"/>
    </source>
</evidence>
<dbReference type="SUPFAM" id="SSF52172">
    <property type="entry name" value="CheY-like"/>
    <property type="match status" value="1"/>
</dbReference>
<evidence type="ECO:0000256" key="1">
    <source>
        <dbReference type="PROSITE-ProRule" id="PRU00169"/>
    </source>
</evidence>
<sequence length="374" mass="42054">MKLLLVDDKKHSMDELHHVLSRSGYEIYTVQNGYDALKLLKRRPIDMVICDMSMPKVNGAQLLRVISKRHPTIIRASLSSYDDTSMAIKGGFFAHQAFLKPCDPDVINSELERIKNLIALFPNKAIQHALGKITSLPVEPKLFFKVKQALSDNHASIGDIAKLISKEPAICAKIIHLSNNALFRGHKEVKNITQAITRLGSDVVTNIIAMLEIYAMTDDAPELPLEKIQTQSLRVATLASSLVEDDMKDTTFLVGILHDIGEYVKIKVSPELMKNYLHAQATQNESSQLEKYIFQARSELLGGFLLHLWGFPLPIIENVIAHNDPEKLMQRDFSPGCAVYIANNMINEEEINPTFVAHFHLEGTITLLEKTYQM</sequence>
<dbReference type="SUPFAM" id="SSF109604">
    <property type="entry name" value="HD-domain/PDEase-like"/>
    <property type="match status" value="1"/>
</dbReference>
<feature type="domain" description="Response regulatory" evidence="2">
    <location>
        <begin position="2"/>
        <end position="115"/>
    </location>
</feature>
<dbReference type="PROSITE" id="PS50110">
    <property type="entry name" value="RESPONSE_REGULATORY"/>
    <property type="match status" value="1"/>
</dbReference>
<dbReference type="RefSeq" id="WP_009601120.1">
    <property type="nucleotide sequence ID" value="NZ_AEIU01000069.1"/>
</dbReference>
<evidence type="ECO:0000259" key="2">
    <source>
        <dbReference type="PROSITE" id="PS50110"/>
    </source>
</evidence>
<protein>
    <submittedName>
        <fullName evidence="4">Response regulator receiver protein</fullName>
    </submittedName>
</protein>
<comment type="caution">
    <text evidence="4">The sequence shown here is derived from an EMBL/GenBank/DDBJ whole genome shotgun (WGS) entry which is preliminary data.</text>
</comment>
<dbReference type="PANTHER" id="PTHR33525">
    <property type="match status" value="1"/>
</dbReference>
<dbReference type="eggNOG" id="COG1639">
    <property type="taxonomic scope" value="Bacteria"/>
</dbReference>
<dbReference type="EMBL" id="AEIU01000069">
    <property type="protein sequence ID" value="EFP96690.1"/>
    <property type="molecule type" value="Genomic_DNA"/>
</dbReference>
<dbReference type="eggNOG" id="COG2204">
    <property type="taxonomic scope" value="Bacteria"/>
</dbReference>
<gene>
    <name evidence="4" type="ORF">VIBC2010_06969</name>
</gene>
<dbReference type="Pfam" id="PF00072">
    <property type="entry name" value="Response_reg"/>
    <property type="match status" value="1"/>
</dbReference>
<dbReference type="Proteomes" id="UP000002943">
    <property type="component" value="Unassembled WGS sequence"/>
</dbReference>
<feature type="modified residue" description="4-aspartylphosphate" evidence="1">
    <location>
        <position position="51"/>
    </location>
</feature>
<organism evidence="4 5">
    <name type="scientific">Vibrio caribbeanicus ATCC BAA-2122</name>
    <dbReference type="NCBI Taxonomy" id="796620"/>
    <lineage>
        <taxon>Bacteria</taxon>
        <taxon>Pseudomonadati</taxon>
        <taxon>Pseudomonadota</taxon>
        <taxon>Gammaproteobacteria</taxon>
        <taxon>Vibrionales</taxon>
        <taxon>Vibrionaceae</taxon>
        <taxon>Vibrio</taxon>
    </lineage>
</organism>
<dbReference type="InterPro" id="IPR014626">
    <property type="entry name" value="Sig_transdc_resp-reg_put"/>
</dbReference>
<dbReference type="InterPro" id="IPR001789">
    <property type="entry name" value="Sig_transdc_resp-reg_receiver"/>
</dbReference>
<dbReference type="InterPro" id="IPR011006">
    <property type="entry name" value="CheY-like_superfamily"/>
</dbReference>
<evidence type="ECO:0000259" key="3">
    <source>
        <dbReference type="PROSITE" id="PS51833"/>
    </source>
</evidence>
<dbReference type="Gene3D" id="3.40.50.2300">
    <property type="match status" value="1"/>
</dbReference>
<feature type="domain" description="HDOD" evidence="3">
    <location>
        <begin position="136"/>
        <end position="325"/>
    </location>
</feature>
<dbReference type="OrthoDB" id="5755654at2"/>
<dbReference type="SMART" id="SM00448">
    <property type="entry name" value="REC"/>
    <property type="match status" value="1"/>
</dbReference>
<dbReference type="Pfam" id="PF08668">
    <property type="entry name" value="HDOD"/>
    <property type="match status" value="1"/>
</dbReference>
<keyword evidence="5" id="KW-1185">Reference proteome</keyword>
<accession>E3BJC1</accession>
<dbReference type="STRING" id="796620.VIBC2010_06969"/>